<dbReference type="Gene3D" id="3.30.420.240">
    <property type="match status" value="1"/>
</dbReference>
<dbReference type="Proteomes" id="UP001596107">
    <property type="component" value="Unassembled WGS sequence"/>
</dbReference>
<dbReference type="RefSeq" id="WP_246637971.1">
    <property type="nucleotide sequence ID" value="NZ_CP078143.1"/>
</dbReference>
<organism evidence="3 4">
    <name type="scientific">Nitratireductor kimnyeongensis</name>
    <dbReference type="NCBI Taxonomy" id="430679"/>
    <lineage>
        <taxon>Bacteria</taxon>
        <taxon>Pseudomonadati</taxon>
        <taxon>Pseudomonadota</taxon>
        <taxon>Alphaproteobacteria</taxon>
        <taxon>Hyphomicrobiales</taxon>
        <taxon>Phyllobacteriaceae</taxon>
        <taxon>Nitratireductor</taxon>
    </lineage>
</organism>
<sequence>MNLARELAYAIEREWLGVARLAQYPLAAIFDSWLVMGGRGAGKTRLGAEWINALVRGLPPFAGGMRYGRLAMIGETLSDAREVMVEGPSGILAVSRRARPRFEASRRRIVWDNGAVAQLFSAEDPDSLRGPQFDAAWCDELAKWRQADATFDMLQFGLRLGERPRQLLTTTPRPIPLIRKLMDDPNVTVTHMRTDENRDNLAPGFIRAIRQRYAGTRLGRQELDGELIEDRPDALWTRAMLEKAGAIGPMSELKRIVVAVDPPAASSRRSDACGLVAAGVDAQGNGVVLSDETVKGAKPQEWAARAVGLYHRLEADCLVAEVNQGGEMVATVIATVDASVPVKAVRATRGKWLRAEPVAALYEQGRVRHAQRFPELEDEMCDFGLDGLSGGHSPDRVDALVWGLSELMLSNRREPRVRALG</sequence>
<evidence type="ECO:0000313" key="3">
    <source>
        <dbReference type="EMBL" id="MFC5583978.1"/>
    </source>
</evidence>
<dbReference type="Pfam" id="PF17289">
    <property type="entry name" value="Terminase_6C"/>
    <property type="match status" value="1"/>
</dbReference>
<name>A0ABW0T590_9HYPH</name>
<dbReference type="Gene3D" id="3.40.50.300">
    <property type="entry name" value="P-loop containing nucleotide triphosphate hydrolases"/>
    <property type="match status" value="1"/>
</dbReference>
<evidence type="ECO:0000256" key="1">
    <source>
        <dbReference type="ARBA" id="ARBA00022612"/>
    </source>
</evidence>
<dbReference type="InterPro" id="IPR027417">
    <property type="entry name" value="P-loop_NTPase"/>
</dbReference>
<evidence type="ECO:0000259" key="2">
    <source>
        <dbReference type="Pfam" id="PF17289"/>
    </source>
</evidence>
<accession>A0ABW0T590</accession>
<feature type="domain" description="Terminase large subunit gp17-like C-terminal" evidence="2">
    <location>
        <begin position="259"/>
        <end position="406"/>
    </location>
</feature>
<proteinExistence type="predicted"/>
<protein>
    <submittedName>
        <fullName evidence="3">DNA-packaging protein</fullName>
    </submittedName>
</protein>
<gene>
    <name evidence="3" type="ORF">ACFPOD_02560</name>
</gene>
<keyword evidence="4" id="KW-1185">Reference proteome</keyword>
<reference evidence="4" key="1">
    <citation type="journal article" date="2019" name="Int. J. Syst. Evol. Microbiol.">
        <title>The Global Catalogue of Microorganisms (GCM) 10K type strain sequencing project: providing services to taxonomists for standard genome sequencing and annotation.</title>
        <authorList>
            <consortium name="The Broad Institute Genomics Platform"/>
            <consortium name="The Broad Institute Genome Sequencing Center for Infectious Disease"/>
            <person name="Wu L."/>
            <person name="Ma J."/>
        </authorList>
    </citation>
    <scope>NUCLEOTIDE SEQUENCE [LARGE SCALE GENOMIC DNA]</scope>
    <source>
        <strain evidence="4">JCM 3366</strain>
    </source>
</reference>
<dbReference type="EMBL" id="JBHSNB010000001">
    <property type="protein sequence ID" value="MFC5583978.1"/>
    <property type="molecule type" value="Genomic_DNA"/>
</dbReference>
<dbReference type="Pfam" id="PF03237">
    <property type="entry name" value="Terminase_6N"/>
    <property type="match status" value="1"/>
</dbReference>
<keyword evidence="1" id="KW-1188">Viral release from host cell</keyword>
<comment type="caution">
    <text evidence="3">The sequence shown here is derived from an EMBL/GenBank/DDBJ whole genome shotgun (WGS) entry which is preliminary data.</text>
</comment>
<evidence type="ECO:0000313" key="4">
    <source>
        <dbReference type="Proteomes" id="UP001596107"/>
    </source>
</evidence>
<dbReference type="InterPro" id="IPR035421">
    <property type="entry name" value="Terminase_6C"/>
</dbReference>